<proteinExistence type="predicted"/>
<keyword evidence="2" id="KW-1185">Reference proteome</keyword>
<dbReference type="Proteomes" id="UP000756346">
    <property type="component" value="Unassembled WGS sequence"/>
</dbReference>
<gene>
    <name evidence="1" type="ORF">B0I36DRAFT_368788</name>
</gene>
<evidence type="ECO:0000313" key="1">
    <source>
        <dbReference type="EMBL" id="KAH7016196.1"/>
    </source>
</evidence>
<evidence type="ECO:0000313" key="2">
    <source>
        <dbReference type="Proteomes" id="UP000756346"/>
    </source>
</evidence>
<organism evidence="1 2">
    <name type="scientific">Microdochium trichocladiopsis</name>
    <dbReference type="NCBI Taxonomy" id="1682393"/>
    <lineage>
        <taxon>Eukaryota</taxon>
        <taxon>Fungi</taxon>
        <taxon>Dikarya</taxon>
        <taxon>Ascomycota</taxon>
        <taxon>Pezizomycotina</taxon>
        <taxon>Sordariomycetes</taxon>
        <taxon>Xylariomycetidae</taxon>
        <taxon>Xylariales</taxon>
        <taxon>Microdochiaceae</taxon>
        <taxon>Microdochium</taxon>
    </lineage>
</organism>
<protein>
    <submittedName>
        <fullName evidence="1">Uncharacterized protein</fullName>
    </submittedName>
</protein>
<dbReference type="RefSeq" id="XP_046005820.1">
    <property type="nucleotide sequence ID" value="XM_046159669.1"/>
</dbReference>
<accession>A0A9P9BIX9</accession>
<dbReference type="AlphaFoldDB" id="A0A9P9BIX9"/>
<dbReference type="OrthoDB" id="4788268at2759"/>
<dbReference type="EMBL" id="JAGTJQ010000012">
    <property type="protein sequence ID" value="KAH7016196.1"/>
    <property type="molecule type" value="Genomic_DNA"/>
</dbReference>
<name>A0A9P9BIX9_9PEZI</name>
<dbReference type="GeneID" id="70189215"/>
<reference evidence="1" key="1">
    <citation type="journal article" date="2021" name="Nat. Commun.">
        <title>Genetic determinants of endophytism in the Arabidopsis root mycobiome.</title>
        <authorList>
            <person name="Mesny F."/>
            <person name="Miyauchi S."/>
            <person name="Thiergart T."/>
            <person name="Pickel B."/>
            <person name="Atanasova L."/>
            <person name="Karlsson M."/>
            <person name="Huettel B."/>
            <person name="Barry K.W."/>
            <person name="Haridas S."/>
            <person name="Chen C."/>
            <person name="Bauer D."/>
            <person name="Andreopoulos W."/>
            <person name="Pangilinan J."/>
            <person name="LaButti K."/>
            <person name="Riley R."/>
            <person name="Lipzen A."/>
            <person name="Clum A."/>
            <person name="Drula E."/>
            <person name="Henrissat B."/>
            <person name="Kohler A."/>
            <person name="Grigoriev I.V."/>
            <person name="Martin F.M."/>
            <person name="Hacquard S."/>
        </authorList>
    </citation>
    <scope>NUCLEOTIDE SEQUENCE</scope>
    <source>
        <strain evidence="1">MPI-CAGE-CH-0230</strain>
    </source>
</reference>
<comment type="caution">
    <text evidence="1">The sequence shown here is derived from an EMBL/GenBank/DDBJ whole genome shotgun (WGS) entry which is preliminary data.</text>
</comment>
<sequence length="423" mass="47118">MARPGNTCLLNRLPPELRRQIGEYTFGGPELSLSQQGGRTSNFLCNLLTGGGPLSVVRHKFLDFHELFAFLASHSPGALSTIGHLVVQLSCLPDTQELEAMLTGVSNQAALNSISEQHNHILALLAHAVRLKQFVVRIDMAEYFDSAGNFDASSTNALLTQGLNAIQRVVTNTPDETVDIKMDEVKHLINLPSFRLEVATCTFNEATGGLNYNETVDLRSQHGLPEGFGAHLSSHVFWTDGMILGHFGQIASELQRRHVQHRDMEKPALTEPCGTKRMKRVEWIERVDQPPSSRTRGRGVLTRFNTIPEHTARLIDLADGLVKWFVFVRGISRSEHGIIAAIWWARCETEEQHVPLRALMNHDGIKALAKFFKAHKDRLAEILADIKPETLLEEFGEYPNQQAAALKQIQRILQGAVHGSSRV</sequence>